<dbReference type="Gene3D" id="1.25.40.410">
    <property type="match status" value="1"/>
</dbReference>
<dbReference type="CDD" id="cd11684">
    <property type="entry name" value="DHR2_DOCK"/>
    <property type="match status" value="1"/>
</dbReference>
<dbReference type="InterPro" id="IPR026791">
    <property type="entry name" value="DOCK"/>
</dbReference>
<dbReference type="Proteomes" id="UP000050741">
    <property type="component" value="Unassembled WGS sequence"/>
</dbReference>
<feature type="region of interest" description="Disordered" evidence="3">
    <location>
        <begin position="551"/>
        <end position="618"/>
    </location>
</feature>
<evidence type="ECO:0000259" key="4">
    <source>
        <dbReference type="PROSITE" id="PS51651"/>
    </source>
</evidence>
<dbReference type="GO" id="GO:0016477">
    <property type="term" value="P:cell migration"/>
    <property type="evidence" value="ECO:0007669"/>
    <property type="project" value="TreeGrafter"/>
</dbReference>
<dbReference type="Gene3D" id="1.20.58.740">
    <property type="match status" value="1"/>
</dbReference>
<keyword evidence="1" id="KW-0344">Guanine-nucleotide releasing factor</keyword>
<dbReference type="GO" id="GO:0031267">
    <property type="term" value="F:small GTPase binding"/>
    <property type="evidence" value="ECO:0007669"/>
    <property type="project" value="TreeGrafter"/>
</dbReference>
<evidence type="ECO:0000256" key="2">
    <source>
        <dbReference type="PROSITE-ProRule" id="PRU00984"/>
    </source>
</evidence>
<dbReference type="InterPro" id="IPR043161">
    <property type="entry name" value="DOCK_C_lobe_A"/>
</dbReference>
<accession>A0A183C3A1</accession>
<comment type="similarity">
    <text evidence="2">Belongs to the DOCK family.</text>
</comment>
<dbReference type="GO" id="GO:0005085">
    <property type="term" value="F:guanyl-nucleotide exchange factor activity"/>
    <property type="evidence" value="ECO:0007669"/>
    <property type="project" value="UniProtKB-KW"/>
</dbReference>
<dbReference type="Pfam" id="PF20421">
    <property type="entry name" value="DHR-2_Lobe_C"/>
    <property type="match status" value="1"/>
</dbReference>
<dbReference type="InterPro" id="IPR046773">
    <property type="entry name" value="DOCKER_Lobe_C"/>
</dbReference>
<dbReference type="AlphaFoldDB" id="A0A183C3A1"/>
<dbReference type="GO" id="GO:0007264">
    <property type="term" value="P:small GTPase-mediated signal transduction"/>
    <property type="evidence" value="ECO:0007669"/>
    <property type="project" value="InterPro"/>
</dbReference>
<feature type="compositionally biased region" description="Low complexity" evidence="3">
    <location>
        <begin position="605"/>
        <end position="617"/>
    </location>
</feature>
<feature type="domain" description="DOCKER" evidence="4">
    <location>
        <begin position="143"/>
        <end position="536"/>
    </location>
</feature>
<sequence length="722" mass="81690">MAFVGSDLCEFAVSIFVDMLATELRGGSADDVVVVRRRKKDYDELLEQPQQLFSDVFISRLDPLLDSSLSDALFAIFRKAFSRTFQRHCLEQIVAKQFEFNAFVQTVDRLLELFTAYRSVQHGTGDEMAEMGMFCTAQLVDFYQSIEQHELYVLYLYKLYTLHRTVGNWVEAGLTLKRHADLLRWSASHRPDSYLCGTARNNEGGEFGTELELKEYIYKEMAELFTRGEHWELAIETNRELANIYETTTFDYAKLADLLTRNAALYEKVTKTLRMESHYFMIAFYGKGCPAHLANHKFVARGRPLEQRIGNWTILPVSPMPFREVYAKLLQNSPCRLASWYYKHHRVQRFELVRRAFRADTKWTQLEDNETTRLWLHKRIIQIQRPLPDLLSLGPVVSELELDPLNPAEVAIEKMREANDKLAETAAMVGEGFAQSLVNLAGMIRGVVQADVGGGIRNYQAFFSEESRAVCTEDERHAVGTLKQLILEQTALLEYALFIHSQSDRAQANAMFHNSLAGSFMEHRQRVEHWLGPVKSVLPEKTSIYVLEPSSDEASHHFEGSRQVAANQSPTPPTQRAPQKIARNASMHENGISNNNHQQQVRPTSMGSASGGSSSSSTNVFKNSNLGAALIKTTIQAKAKLKQKASRKCSVAVAIRANSIATPATTQQQLSAGHEFLSAISQARQSDTSMDMFLLEMEPPLPPRLSKAHSDQIVTNLRIKRQ</sequence>
<dbReference type="GO" id="GO:0005737">
    <property type="term" value="C:cytoplasm"/>
    <property type="evidence" value="ECO:0007669"/>
    <property type="project" value="TreeGrafter"/>
</dbReference>
<dbReference type="InterPro" id="IPR027357">
    <property type="entry name" value="DOCKER_dom"/>
</dbReference>
<keyword evidence="5" id="KW-1185">Reference proteome</keyword>
<reference evidence="5" key="2">
    <citation type="submission" date="2014-05" db="EMBL/GenBank/DDBJ databases">
        <title>The genome and life-stage specific transcriptomes of Globodera pallida elucidate key aspects of plant parasitism by a cyst nematode.</title>
        <authorList>
            <person name="Cotton J.A."/>
            <person name="Lilley C.J."/>
            <person name="Jones L.M."/>
            <person name="Kikuchi T."/>
            <person name="Reid A.J."/>
            <person name="Thorpe P."/>
            <person name="Tsai I.J."/>
            <person name="Beasley H."/>
            <person name="Blok V."/>
            <person name="Cock P.J.A."/>
            <person name="Van den Akker S.E."/>
            <person name="Holroyd N."/>
            <person name="Hunt M."/>
            <person name="Mantelin S."/>
            <person name="Naghra H."/>
            <person name="Pain A."/>
            <person name="Palomares-Rius J.E."/>
            <person name="Zarowiecki M."/>
            <person name="Berriman M."/>
            <person name="Jones J.T."/>
            <person name="Urwin P.E."/>
        </authorList>
    </citation>
    <scope>NUCLEOTIDE SEQUENCE [LARGE SCALE GENOMIC DNA]</scope>
    <source>
        <strain evidence="5">Lindley</strain>
    </source>
</reference>
<dbReference type="PROSITE" id="PS51651">
    <property type="entry name" value="DOCKER"/>
    <property type="match status" value="1"/>
</dbReference>
<dbReference type="InterPro" id="IPR046769">
    <property type="entry name" value="DOCKER_Lobe_A"/>
</dbReference>
<reference evidence="5" key="1">
    <citation type="submission" date="2013-12" db="EMBL/GenBank/DDBJ databases">
        <authorList>
            <person name="Aslett M."/>
        </authorList>
    </citation>
    <scope>NUCLEOTIDE SEQUENCE [LARGE SCALE GENOMIC DNA]</scope>
    <source>
        <strain evidence="5">Lindley</strain>
    </source>
</reference>
<feature type="compositionally biased region" description="Polar residues" evidence="3">
    <location>
        <begin position="591"/>
        <end position="603"/>
    </location>
</feature>
<evidence type="ECO:0000313" key="5">
    <source>
        <dbReference type="Proteomes" id="UP000050741"/>
    </source>
</evidence>
<dbReference type="WBParaSite" id="GPLIN_000734500">
    <property type="protein sequence ID" value="GPLIN_000734500"/>
    <property type="gene ID" value="GPLIN_000734500"/>
</dbReference>
<dbReference type="GO" id="GO:0007520">
    <property type="term" value="P:myoblast fusion"/>
    <property type="evidence" value="ECO:0007669"/>
    <property type="project" value="TreeGrafter"/>
</dbReference>
<name>A0A183C3A1_GLOPA</name>
<dbReference type="InterPro" id="IPR043162">
    <property type="entry name" value="DOCK_C_lobe_C"/>
</dbReference>
<dbReference type="GO" id="GO:0005886">
    <property type="term" value="C:plasma membrane"/>
    <property type="evidence" value="ECO:0007669"/>
    <property type="project" value="TreeGrafter"/>
</dbReference>
<evidence type="ECO:0000256" key="1">
    <source>
        <dbReference type="ARBA" id="ARBA00022658"/>
    </source>
</evidence>
<protein>
    <submittedName>
        <fullName evidence="6">DOCKER domain-containing protein</fullName>
    </submittedName>
</protein>
<proteinExistence type="inferred from homology"/>
<dbReference type="Pfam" id="PF06920">
    <property type="entry name" value="DHR-2_Lobe_A"/>
    <property type="match status" value="1"/>
</dbReference>
<reference evidence="6" key="3">
    <citation type="submission" date="2016-06" db="UniProtKB">
        <authorList>
            <consortium name="WormBaseParasite"/>
        </authorList>
    </citation>
    <scope>IDENTIFICATION</scope>
</reference>
<dbReference type="PANTHER" id="PTHR45653:SF10">
    <property type="entry name" value="MYOBLAST CITY, ISOFORM B"/>
    <property type="match status" value="1"/>
</dbReference>
<evidence type="ECO:0000256" key="3">
    <source>
        <dbReference type="SAM" id="MobiDB-lite"/>
    </source>
</evidence>
<organism evidence="5 6">
    <name type="scientific">Globodera pallida</name>
    <name type="common">Potato cyst nematode worm</name>
    <name type="synonym">Heterodera pallida</name>
    <dbReference type="NCBI Taxonomy" id="36090"/>
    <lineage>
        <taxon>Eukaryota</taxon>
        <taxon>Metazoa</taxon>
        <taxon>Ecdysozoa</taxon>
        <taxon>Nematoda</taxon>
        <taxon>Chromadorea</taxon>
        <taxon>Rhabditida</taxon>
        <taxon>Tylenchina</taxon>
        <taxon>Tylenchomorpha</taxon>
        <taxon>Tylenchoidea</taxon>
        <taxon>Heteroderidae</taxon>
        <taxon>Heteroderinae</taxon>
        <taxon>Globodera</taxon>
    </lineage>
</organism>
<dbReference type="PANTHER" id="PTHR45653">
    <property type="entry name" value="DEDICATOR OF CYTOKINESIS"/>
    <property type="match status" value="1"/>
</dbReference>
<evidence type="ECO:0000313" key="6">
    <source>
        <dbReference type="WBParaSite" id="GPLIN_000734500"/>
    </source>
</evidence>